<evidence type="ECO:0008006" key="4">
    <source>
        <dbReference type="Google" id="ProtNLM"/>
    </source>
</evidence>
<dbReference type="RefSeq" id="WP_105735823.1">
    <property type="nucleotide sequence ID" value="NZ_PVBT01000006.1"/>
</dbReference>
<gene>
    <name evidence="2" type="ORF">C5750_19510</name>
</gene>
<keyword evidence="3" id="KW-1185">Reference proteome</keyword>
<comment type="caution">
    <text evidence="2">The sequence shown here is derived from an EMBL/GenBank/DDBJ whole genome shotgun (WGS) entry which is preliminary data.</text>
</comment>
<dbReference type="OrthoDB" id="7341910at2"/>
<evidence type="ECO:0000313" key="3">
    <source>
        <dbReference type="Proteomes" id="UP000238563"/>
    </source>
</evidence>
<sequence>MLSLITAILLFFGTITPSAAEAEQAKPPLDIAAINSVAITGEASSIVFTAGDGPPYQARIIATRSGWFSGWYSSWFADQCATRTTMEIREQTLRIHVINAPFLSLSDCAVLIRASLPAGSDVSIEQAALQARLTGDYGAVRIKGHAADFALDGHAASLDISGDAVRSDLRFARVSSSETIRLDSRALDASFAFGKDVSISYAVDAKASLVDSKRDSTSGAKPAISIKSDYARVTIR</sequence>
<feature type="signal peptide" evidence="1">
    <location>
        <begin position="1"/>
        <end position="19"/>
    </location>
</feature>
<feature type="chain" id="PRO_5015647493" description="Auto-transporter adhesin head GIN domain-containing protein" evidence="1">
    <location>
        <begin position="20"/>
        <end position="236"/>
    </location>
</feature>
<dbReference type="Proteomes" id="UP000238563">
    <property type="component" value="Unassembled WGS sequence"/>
</dbReference>
<name>A0A2S9JE18_9HYPH</name>
<proteinExistence type="predicted"/>
<accession>A0A2S9JE18</accession>
<reference evidence="2 3" key="1">
    <citation type="submission" date="2018-02" db="EMBL/GenBank/DDBJ databases">
        <title>The draft genome of Phyllobacterium myrsinacearum DSM5892.</title>
        <authorList>
            <person name="Li L."/>
            <person name="Liu L."/>
            <person name="Zhang X."/>
            <person name="Wang T."/>
        </authorList>
    </citation>
    <scope>NUCLEOTIDE SEQUENCE [LARGE SCALE GENOMIC DNA]</scope>
    <source>
        <strain evidence="2 3">DSM 5892</strain>
    </source>
</reference>
<evidence type="ECO:0000256" key="1">
    <source>
        <dbReference type="SAM" id="SignalP"/>
    </source>
</evidence>
<evidence type="ECO:0000313" key="2">
    <source>
        <dbReference type="EMBL" id="PRD51032.1"/>
    </source>
</evidence>
<dbReference type="AlphaFoldDB" id="A0A2S9JE18"/>
<protein>
    <recommendedName>
        <fullName evidence="4">Auto-transporter adhesin head GIN domain-containing protein</fullName>
    </recommendedName>
</protein>
<keyword evidence="1" id="KW-0732">Signal</keyword>
<organism evidence="2 3">
    <name type="scientific">Phyllobacterium myrsinacearum</name>
    <dbReference type="NCBI Taxonomy" id="28101"/>
    <lineage>
        <taxon>Bacteria</taxon>
        <taxon>Pseudomonadati</taxon>
        <taxon>Pseudomonadota</taxon>
        <taxon>Alphaproteobacteria</taxon>
        <taxon>Hyphomicrobiales</taxon>
        <taxon>Phyllobacteriaceae</taxon>
        <taxon>Phyllobacterium</taxon>
    </lineage>
</organism>
<dbReference type="EMBL" id="PVBT01000006">
    <property type="protein sequence ID" value="PRD51032.1"/>
    <property type="molecule type" value="Genomic_DNA"/>
</dbReference>